<evidence type="ECO:0000256" key="3">
    <source>
        <dbReference type="ARBA" id="ARBA00022475"/>
    </source>
</evidence>
<evidence type="ECO:0000256" key="5">
    <source>
        <dbReference type="ARBA" id="ARBA00022989"/>
    </source>
</evidence>
<feature type="transmembrane region" description="Helical" evidence="7">
    <location>
        <begin position="156"/>
        <end position="177"/>
    </location>
</feature>
<comment type="subcellular location">
    <subcellularLocation>
        <location evidence="1">Cell membrane</location>
        <topology evidence="1">Multi-pass membrane protein</topology>
    </subcellularLocation>
</comment>
<evidence type="ECO:0000313" key="10">
    <source>
        <dbReference type="Proteomes" id="UP000218677"/>
    </source>
</evidence>
<organism evidence="9 10">
    <name type="scientific">Vreelandella nigrificans</name>
    <dbReference type="NCBI Taxonomy" id="2042704"/>
    <lineage>
        <taxon>Bacteria</taxon>
        <taxon>Pseudomonadati</taxon>
        <taxon>Pseudomonadota</taxon>
        <taxon>Gammaproteobacteria</taxon>
        <taxon>Oceanospirillales</taxon>
        <taxon>Halomonadaceae</taxon>
        <taxon>Vreelandella</taxon>
    </lineage>
</organism>
<dbReference type="EMBL" id="NWUX01000002">
    <property type="protein sequence ID" value="PCF96844.1"/>
    <property type="molecule type" value="Genomic_DNA"/>
</dbReference>
<feature type="transmembrane region" description="Helical" evidence="7">
    <location>
        <begin position="126"/>
        <end position="150"/>
    </location>
</feature>
<dbReference type="Proteomes" id="UP000218677">
    <property type="component" value="Unassembled WGS sequence"/>
</dbReference>
<sequence length="495" mass="53699">MITFIVSILLLIVGYFTYGKFVERVFVADRKRQTPAFSMRDNIDYVPMNTTRNSLIQLLNIAGVGPIFGPILGALYGPVAFVWIVIGCIFAGAVHDYLTGMISIRNHGAHLPQLAGKFLGKAMKHVVNGFAILLLLLVGTVFVTSPAALLSNMTSLSLTLIIVAIFIYYLIATLLPIDKVIGRIYPYFGALLLFSAAGIGIGMIVTGAPIPELSFENMHPDNAPLFPLLFLTISCGALSGFHATQTPIISRTTKNETNGRKIFYGMMITEGIIAMIWAAAAMSLFYGDQSLSAVLATGGPAAVVSEVSITMLGAIGGTLAVLGVIVLPITSGDTAFRSARMIIADYIKIDQKPIIKRIMVALPLFVVSYALTHMDFTLLWRYFSWANQTTAVIALWVGTMYLVLSRKPHWITSIPATFMTMATFTYLAYAPIGFGLPMHLSYVVAALGTLVCIALFMKRVRRLSRTTFAVDEPAEHFNTNHTASTGNEGLATVSK</sequence>
<gene>
    <name evidence="9" type="ORF">CPA45_03795</name>
</gene>
<dbReference type="PANTHER" id="PTHR30252:SF4">
    <property type="entry name" value="CARBON STARVATION"/>
    <property type="match status" value="1"/>
</dbReference>
<comment type="caution">
    <text evidence="9">The sequence shown here is derived from an EMBL/GenBank/DDBJ whole genome shotgun (WGS) entry which is preliminary data.</text>
</comment>
<feature type="transmembrane region" description="Helical" evidence="7">
    <location>
        <begin position="358"/>
        <end position="379"/>
    </location>
</feature>
<reference evidence="10" key="1">
    <citation type="submission" date="2017-09" db="EMBL/GenBank/DDBJ databases">
        <authorList>
            <person name="Cho G.-S."/>
            <person name="Oguntoyinbo F.A."/>
            <person name="Cnockaert M."/>
            <person name="Kabisch J."/>
            <person name="Neve H."/>
            <person name="Bockelmann W."/>
            <person name="Wenning M."/>
            <person name="Franz C.M."/>
            <person name="Vandamme P."/>
        </authorList>
    </citation>
    <scope>NUCLEOTIDE SEQUENCE [LARGE SCALE GENOMIC DNA]</scope>
    <source>
        <strain evidence="10">MBT G8648</strain>
    </source>
</reference>
<dbReference type="InterPro" id="IPR003706">
    <property type="entry name" value="CstA_N"/>
</dbReference>
<feature type="transmembrane region" description="Helical" evidence="7">
    <location>
        <begin position="75"/>
        <end position="98"/>
    </location>
</feature>
<evidence type="ECO:0000256" key="4">
    <source>
        <dbReference type="ARBA" id="ARBA00022692"/>
    </source>
</evidence>
<dbReference type="PANTHER" id="PTHR30252">
    <property type="entry name" value="INNER MEMBRANE PEPTIDE TRANSPORTER"/>
    <property type="match status" value="1"/>
</dbReference>
<feature type="transmembrane region" description="Helical" evidence="7">
    <location>
        <begin position="385"/>
        <end position="404"/>
    </location>
</feature>
<feature type="transmembrane region" description="Helical" evidence="7">
    <location>
        <begin position="440"/>
        <end position="457"/>
    </location>
</feature>
<keyword evidence="5 7" id="KW-1133">Transmembrane helix</keyword>
<keyword evidence="3" id="KW-1003">Cell membrane</keyword>
<feature type="domain" description="CstA N-terminal" evidence="8">
    <location>
        <begin position="295"/>
        <end position="425"/>
    </location>
</feature>
<feature type="domain" description="CstA N-terminal" evidence="8">
    <location>
        <begin position="149"/>
        <end position="284"/>
    </location>
</feature>
<evidence type="ECO:0000256" key="1">
    <source>
        <dbReference type="ARBA" id="ARBA00004651"/>
    </source>
</evidence>
<keyword evidence="10" id="KW-1185">Reference proteome</keyword>
<accession>A0A2A4HS33</accession>
<feature type="transmembrane region" description="Helical" evidence="7">
    <location>
        <begin position="262"/>
        <end position="287"/>
    </location>
</feature>
<feature type="domain" description="CstA N-terminal" evidence="8">
    <location>
        <begin position="3"/>
        <end position="143"/>
    </location>
</feature>
<proteinExistence type="inferred from homology"/>
<dbReference type="OrthoDB" id="9761224at2"/>
<dbReference type="AlphaFoldDB" id="A0A2A4HS33"/>
<feature type="transmembrane region" description="Helical" evidence="7">
    <location>
        <begin position="184"/>
        <end position="205"/>
    </location>
</feature>
<feature type="transmembrane region" description="Helical" evidence="7">
    <location>
        <begin position="225"/>
        <end position="241"/>
    </location>
</feature>
<feature type="transmembrane region" description="Helical" evidence="7">
    <location>
        <begin position="416"/>
        <end position="434"/>
    </location>
</feature>
<evidence type="ECO:0000256" key="7">
    <source>
        <dbReference type="SAM" id="Phobius"/>
    </source>
</evidence>
<evidence type="ECO:0000313" key="9">
    <source>
        <dbReference type="EMBL" id="PCF96844.1"/>
    </source>
</evidence>
<keyword evidence="6 7" id="KW-0472">Membrane</keyword>
<name>A0A2A4HS33_9GAMM</name>
<evidence type="ECO:0000256" key="6">
    <source>
        <dbReference type="ARBA" id="ARBA00023136"/>
    </source>
</evidence>
<dbReference type="Pfam" id="PF02554">
    <property type="entry name" value="CstA"/>
    <property type="match status" value="3"/>
</dbReference>
<dbReference type="GO" id="GO:0009267">
    <property type="term" value="P:cellular response to starvation"/>
    <property type="evidence" value="ECO:0007669"/>
    <property type="project" value="InterPro"/>
</dbReference>
<feature type="transmembrane region" description="Helical" evidence="7">
    <location>
        <begin position="307"/>
        <end position="330"/>
    </location>
</feature>
<dbReference type="RefSeq" id="WP_096650314.1">
    <property type="nucleotide sequence ID" value="NZ_NWUX01000002.1"/>
</dbReference>
<protein>
    <submittedName>
        <fullName evidence="9">Carbon starvation protein A</fullName>
    </submittedName>
</protein>
<keyword evidence="4 7" id="KW-0812">Transmembrane</keyword>
<evidence type="ECO:0000259" key="8">
    <source>
        <dbReference type="Pfam" id="PF02554"/>
    </source>
</evidence>
<evidence type="ECO:0000256" key="2">
    <source>
        <dbReference type="ARBA" id="ARBA00007755"/>
    </source>
</evidence>
<dbReference type="GO" id="GO:0005886">
    <property type="term" value="C:plasma membrane"/>
    <property type="evidence" value="ECO:0007669"/>
    <property type="project" value="UniProtKB-SubCell"/>
</dbReference>
<dbReference type="InterPro" id="IPR051605">
    <property type="entry name" value="CstA"/>
</dbReference>
<comment type="similarity">
    <text evidence="2">Belongs to the peptide transporter carbon starvation (CstA) (TC 2.A.114) family.</text>
</comment>